<dbReference type="PANTHER" id="PTHR24421">
    <property type="entry name" value="NITRATE/NITRITE SENSOR PROTEIN NARX-RELATED"/>
    <property type="match status" value="1"/>
</dbReference>
<dbReference type="Proteomes" id="UP000316008">
    <property type="component" value="Unassembled WGS sequence"/>
</dbReference>
<accession>A0A556MYE4</accession>
<dbReference type="EC" id="2.7.13.3" evidence="2"/>
<dbReference type="GO" id="GO:0016020">
    <property type="term" value="C:membrane"/>
    <property type="evidence" value="ECO:0007669"/>
    <property type="project" value="InterPro"/>
</dbReference>
<organism evidence="11 12">
    <name type="scientific">Fluviicola chungangensis</name>
    <dbReference type="NCBI Taxonomy" id="2597671"/>
    <lineage>
        <taxon>Bacteria</taxon>
        <taxon>Pseudomonadati</taxon>
        <taxon>Bacteroidota</taxon>
        <taxon>Flavobacteriia</taxon>
        <taxon>Flavobacteriales</taxon>
        <taxon>Crocinitomicaceae</taxon>
        <taxon>Fluviicola</taxon>
    </lineage>
</organism>
<dbReference type="PROSITE" id="PS50109">
    <property type="entry name" value="HIS_KIN"/>
    <property type="match status" value="1"/>
</dbReference>
<dbReference type="RefSeq" id="WP_144333053.1">
    <property type="nucleotide sequence ID" value="NZ_VLPL01000004.1"/>
</dbReference>
<evidence type="ECO:0000256" key="1">
    <source>
        <dbReference type="ARBA" id="ARBA00000085"/>
    </source>
</evidence>
<dbReference type="SUPFAM" id="SSF55874">
    <property type="entry name" value="ATPase domain of HSP90 chaperone/DNA topoisomerase II/histidine kinase"/>
    <property type="match status" value="1"/>
</dbReference>
<evidence type="ECO:0000256" key="8">
    <source>
        <dbReference type="ARBA" id="ARBA00023012"/>
    </source>
</evidence>
<protein>
    <recommendedName>
        <fullName evidence="2">histidine kinase</fullName>
        <ecNumber evidence="2">2.7.13.3</ecNumber>
    </recommendedName>
</protein>
<evidence type="ECO:0000256" key="3">
    <source>
        <dbReference type="ARBA" id="ARBA00022553"/>
    </source>
</evidence>
<keyword evidence="5" id="KW-0547">Nucleotide-binding</keyword>
<evidence type="ECO:0000259" key="10">
    <source>
        <dbReference type="PROSITE" id="PS50109"/>
    </source>
</evidence>
<name>A0A556MYE4_9FLAO</name>
<dbReference type="EMBL" id="VLPL01000004">
    <property type="protein sequence ID" value="TSJ44937.1"/>
    <property type="molecule type" value="Genomic_DNA"/>
</dbReference>
<dbReference type="GO" id="GO:0046983">
    <property type="term" value="F:protein dimerization activity"/>
    <property type="evidence" value="ECO:0007669"/>
    <property type="project" value="InterPro"/>
</dbReference>
<keyword evidence="9" id="KW-0812">Transmembrane</keyword>
<feature type="domain" description="Histidine kinase" evidence="10">
    <location>
        <begin position="55"/>
        <end position="248"/>
    </location>
</feature>
<dbReference type="Pfam" id="PF02518">
    <property type="entry name" value="HATPase_c"/>
    <property type="match status" value="1"/>
</dbReference>
<evidence type="ECO:0000256" key="9">
    <source>
        <dbReference type="SAM" id="Phobius"/>
    </source>
</evidence>
<dbReference type="Gene3D" id="3.30.565.10">
    <property type="entry name" value="Histidine kinase-like ATPase, C-terminal domain"/>
    <property type="match status" value="1"/>
</dbReference>
<evidence type="ECO:0000313" key="12">
    <source>
        <dbReference type="Proteomes" id="UP000316008"/>
    </source>
</evidence>
<reference evidence="11 12" key="1">
    <citation type="submission" date="2019-07" db="EMBL/GenBank/DDBJ databases">
        <authorList>
            <person name="Huq M.A."/>
        </authorList>
    </citation>
    <scope>NUCLEOTIDE SEQUENCE [LARGE SCALE GENOMIC DNA]</scope>
    <source>
        <strain evidence="11 12">MAH-3</strain>
    </source>
</reference>
<keyword evidence="9" id="KW-1133">Transmembrane helix</keyword>
<feature type="transmembrane region" description="Helical" evidence="9">
    <location>
        <begin position="6"/>
        <end position="27"/>
    </location>
</feature>
<evidence type="ECO:0000256" key="6">
    <source>
        <dbReference type="ARBA" id="ARBA00022777"/>
    </source>
</evidence>
<evidence type="ECO:0000256" key="4">
    <source>
        <dbReference type="ARBA" id="ARBA00022679"/>
    </source>
</evidence>
<dbReference type="InterPro" id="IPR003594">
    <property type="entry name" value="HATPase_dom"/>
</dbReference>
<evidence type="ECO:0000313" key="11">
    <source>
        <dbReference type="EMBL" id="TSJ44937.1"/>
    </source>
</evidence>
<dbReference type="InterPro" id="IPR005467">
    <property type="entry name" value="His_kinase_dom"/>
</dbReference>
<dbReference type="OrthoDB" id="9778366at2"/>
<keyword evidence="3" id="KW-0597">Phosphoprotein</keyword>
<dbReference type="AlphaFoldDB" id="A0A556MYE4"/>
<keyword evidence="9" id="KW-0472">Membrane</keyword>
<sequence length="251" mass="28603">MDRVILIILTVVILLLITFGIGIYIVITRLYKQLRKREAEAIESIITAQERERATISREVHDNLGPMLSITQMQIGYLQEQTELSPQKELLTKIQNQVREAIRQCRNISHMISSEVNSAKSFQTVLREQVAFINEYGNISIQLSIPENFPSIDPDKGTSLIRIFQELLVNTIRHAEATEVSIQMETNPEYLFFSYRDNGKGFQLKSITTGLGIQNITKRIEIIDGKQLWNEKSGGSGMNLQVMIPVKKIVL</sequence>
<dbReference type="Gene3D" id="1.20.5.1930">
    <property type="match status" value="1"/>
</dbReference>
<comment type="caution">
    <text evidence="11">The sequence shown here is derived from an EMBL/GenBank/DDBJ whole genome shotgun (WGS) entry which is preliminary data.</text>
</comment>
<dbReference type="InterPro" id="IPR011712">
    <property type="entry name" value="Sig_transdc_His_kin_sub3_dim/P"/>
</dbReference>
<dbReference type="InterPro" id="IPR036890">
    <property type="entry name" value="HATPase_C_sf"/>
</dbReference>
<dbReference type="PANTHER" id="PTHR24421:SF10">
    <property type="entry name" value="NITRATE_NITRITE SENSOR PROTEIN NARQ"/>
    <property type="match status" value="1"/>
</dbReference>
<dbReference type="InterPro" id="IPR050482">
    <property type="entry name" value="Sensor_HK_TwoCompSys"/>
</dbReference>
<evidence type="ECO:0000256" key="5">
    <source>
        <dbReference type="ARBA" id="ARBA00022741"/>
    </source>
</evidence>
<proteinExistence type="predicted"/>
<keyword evidence="7" id="KW-0067">ATP-binding</keyword>
<dbReference type="GO" id="GO:0005524">
    <property type="term" value="F:ATP binding"/>
    <property type="evidence" value="ECO:0007669"/>
    <property type="project" value="UniProtKB-KW"/>
</dbReference>
<keyword evidence="4" id="KW-0808">Transferase</keyword>
<keyword evidence="12" id="KW-1185">Reference proteome</keyword>
<comment type="catalytic activity">
    <reaction evidence="1">
        <text>ATP + protein L-histidine = ADP + protein N-phospho-L-histidine.</text>
        <dbReference type="EC" id="2.7.13.3"/>
    </reaction>
</comment>
<evidence type="ECO:0000256" key="2">
    <source>
        <dbReference type="ARBA" id="ARBA00012438"/>
    </source>
</evidence>
<gene>
    <name evidence="11" type="ORF">FO442_10090</name>
</gene>
<evidence type="ECO:0000256" key="7">
    <source>
        <dbReference type="ARBA" id="ARBA00022840"/>
    </source>
</evidence>
<keyword evidence="6" id="KW-0418">Kinase</keyword>
<dbReference type="GO" id="GO:0000155">
    <property type="term" value="F:phosphorelay sensor kinase activity"/>
    <property type="evidence" value="ECO:0007669"/>
    <property type="project" value="InterPro"/>
</dbReference>
<keyword evidence="8" id="KW-0902">Two-component regulatory system</keyword>
<dbReference type="Pfam" id="PF07730">
    <property type="entry name" value="HisKA_3"/>
    <property type="match status" value="1"/>
</dbReference>